<protein>
    <submittedName>
        <fullName evidence="4">ShTK domain protein</fullName>
    </submittedName>
</protein>
<dbReference type="SMART" id="SM00254">
    <property type="entry name" value="ShKT"/>
    <property type="match status" value="1"/>
</dbReference>
<gene>
    <name evidence="4" type="ORF">ANCCAN_06951</name>
</gene>
<evidence type="ECO:0000313" key="5">
    <source>
        <dbReference type="Proteomes" id="UP000252519"/>
    </source>
</evidence>
<feature type="disulfide bond" evidence="1">
    <location>
        <begin position="50"/>
        <end position="84"/>
    </location>
</feature>
<keyword evidence="1" id="KW-1015">Disulfide bond</keyword>
<organism evidence="4 5">
    <name type="scientific">Ancylostoma caninum</name>
    <name type="common">Dog hookworm</name>
    <dbReference type="NCBI Taxonomy" id="29170"/>
    <lineage>
        <taxon>Eukaryota</taxon>
        <taxon>Metazoa</taxon>
        <taxon>Ecdysozoa</taxon>
        <taxon>Nematoda</taxon>
        <taxon>Chromadorea</taxon>
        <taxon>Rhabditida</taxon>
        <taxon>Rhabditina</taxon>
        <taxon>Rhabditomorpha</taxon>
        <taxon>Strongyloidea</taxon>
        <taxon>Ancylostomatidae</taxon>
        <taxon>Ancylostomatinae</taxon>
        <taxon>Ancylostoma</taxon>
    </lineage>
</organism>
<evidence type="ECO:0000259" key="3">
    <source>
        <dbReference type="PROSITE" id="PS51670"/>
    </source>
</evidence>
<feature type="region of interest" description="Disordered" evidence="2">
    <location>
        <begin position="22"/>
        <end position="41"/>
    </location>
</feature>
<feature type="domain" description="ShKT" evidence="3">
    <location>
        <begin position="50"/>
        <end position="84"/>
    </location>
</feature>
<comment type="caution">
    <text evidence="1">Lacks conserved residue(s) required for the propagation of feature annotation.</text>
</comment>
<accession>A0A368GVI4</accession>
<sequence length="135" mass="14542">MYTRSADIEPCYGTCTSSRCVAPSNPQSDGPSGVGHPQPPLNEVLEDESCVNLHECCGTWAGKGDCDTKPQVMSTICPASCARCKPAYNVVDNESSGRYWMAENCRMQCGFCGKTRKETYAGGLLSPDLIYAITV</sequence>
<dbReference type="InterPro" id="IPR003582">
    <property type="entry name" value="ShKT_dom"/>
</dbReference>
<dbReference type="Proteomes" id="UP000252519">
    <property type="component" value="Unassembled WGS sequence"/>
</dbReference>
<evidence type="ECO:0000256" key="2">
    <source>
        <dbReference type="SAM" id="MobiDB-lite"/>
    </source>
</evidence>
<proteinExistence type="predicted"/>
<dbReference type="AlphaFoldDB" id="A0A368GVI4"/>
<comment type="caution">
    <text evidence="4">The sequence shown here is derived from an EMBL/GenBank/DDBJ whole genome shotgun (WGS) entry which is preliminary data.</text>
</comment>
<dbReference type="EMBL" id="JOJR01000069">
    <property type="protein sequence ID" value="RCN47020.1"/>
    <property type="molecule type" value="Genomic_DNA"/>
</dbReference>
<evidence type="ECO:0000256" key="1">
    <source>
        <dbReference type="PROSITE-ProRule" id="PRU01005"/>
    </source>
</evidence>
<name>A0A368GVI4_ANCCA</name>
<dbReference type="Pfam" id="PF01549">
    <property type="entry name" value="ShK"/>
    <property type="match status" value="2"/>
</dbReference>
<evidence type="ECO:0000313" key="4">
    <source>
        <dbReference type="EMBL" id="RCN47020.1"/>
    </source>
</evidence>
<reference evidence="4 5" key="1">
    <citation type="submission" date="2014-10" db="EMBL/GenBank/DDBJ databases">
        <title>Draft genome of the hookworm Ancylostoma caninum.</title>
        <authorList>
            <person name="Mitreva M."/>
        </authorList>
    </citation>
    <scope>NUCLEOTIDE SEQUENCE [LARGE SCALE GENOMIC DNA]</scope>
    <source>
        <strain evidence="4 5">Baltimore</strain>
    </source>
</reference>
<dbReference type="PROSITE" id="PS51670">
    <property type="entry name" value="SHKT"/>
    <property type="match status" value="1"/>
</dbReference>
<keyword evidence="5" id="KW-1185">Reference proteome</keyword>
<dbReference type="OrthoDB" id="6132182at2759"/>